<accession>A0A5B2V843</accession>
<dbReference type="EMBL" id="VUOA01000048">
    <property type="protein sequence ID" value="KAA2234367.1"/>
    <property type="molecule type" value="Genomic_DNA"/>
</dbReference>
<feature type="transmembrane region" description="Helical" evidence="2">
    <location>
        <begin position="35"/>
        <end position="56"/>
    </location>
</feature>
<dbReference type="Pfam" id="PF13779">
    <property type="entry name" value="DUF4175"/>
    <property type="match status" value="1"/>
</dbReference>
<reference evidence="3 4" key="1">
    <citation type="submission" date="2019-09" db="EMBL/GenBank/DDBJ databases">
        <title>Salinarimonas rosea gen. nov., sp. nov., a new member of the a-2 subgroup of the Proteobacteria.</title>
        <authorList>
            <person name="Liu J."/>
        </authorList>
    </citation>
    <scope>NUCLEOTIDE SEQUENCE [LARGE SCALE GENOMIC DNA]</scope>
    <source>
        <strain evidence="3 4">BN140002</strain>
    </source>
</reference>
<evidence type="ECO:0000256" key="1">
    <source>
        <dbReference type="SAM" id="MobiDB-lite"/>
    </source>
</evidence>
<dbReference type="InterPro" id="IPR012683">
    <property type="entry name" value="CHP02302_TM"/>
</dbReference>
<feature type="transmembrane region" description="Helical" evidence="2">
    <location>
        <begin position="68"/>
        <end position="85"/>
    </location>
</feature>
<feature type="compositionally biased region" description="Low complexity" evidence="1">
    <location>
        <begin position="648"/>
        <end position="693"/>
    </location>
</feature>
<keyword evidence="4" id="KW-1185">Reference proteome</keyword>
<keyword evidence="2" id="KW-0472">Membrane</keyword>
<sequence length="874" mass="97330">MTDRPSPEQPTRSPALMRLDRMVGRARLVLWWERIWPLAWGPLAVIMAFLILSWLGLWLEFGPRGRQIGLALFGLALAVSLVPLLRLRGPGRPAALDRLDRDAGLKHGPARALEDTLAAGSNDPASRALWEVHRRRAEAAVGRLRLAAPSPGMPGRDRYALRGMGILALAASAVVAGPEIARRTGSAFDWRVPLAAAPVSRIDGWVDPPLYTRTPPLMIDFANAAGEQRLRVPVKSTVVIRAAGRGDASVTPEGRLAALPKPDNQRQDLREQRFTVEGDGTLLVGTGLASSMRLTIQAIPDAPPTIAFATPPENGQRGTFTMGYVARDDYGIVSAEGIVEKGEGLVGKRSLVPAPKITLQLPADPQADAETRSTVDLSEHPWAGARVKITLVARDEAEQEGRSATLDFTLPARPFTKPLARALVEQRRNLVLDPDDRRTVQTALDSLMIAPERFTPQWGVFLGLRMATERLRRARNDESLVEVADMLWQMALQIEEGDLSQAERELRAAQERLREAMERGASEEEIRRLTEELRQAMNNFLREFAEQMQRNQQNAEQQPNQNQPERTITPDDLNRMLNQMQEAMRKGDVAEAQRLLQELQNLLNNLQAARPNNRMSDPMAREMSRQMNELDDLTRNQQQLRDETFRDGQQNRAQPRGNRQQGQQQGQRQPGQQGQRQPGQQGQEGQEQAEGQQGQQGQGQQGQQGLQQRQQALRERLEQLQRQMRGMGMQGEQGLGDAEQAMREAEGALGQGQEGQAVDAQGRALEGLQRGAQGMAQQMQQMMGEGEGNEQANGEQPGQAQPGQRGQNAQRDNDPLGRPTRSRDFSDGRVRVPTADESAVQRARRILEELRRKLGDPTRPREELDYLERLLRPR</sequence>
<dbReference type="OrthoDB" id="8477685at2"/>
<proteinExistence type="predicted"/>
<keyword evidence="2" id="KW-0812">Transmembrane</keyword>
<feature type="compositionally biased region" description="Low complexity" evidence="1">
    <location>
        <begin position="548"/>
        <end position="566"/>
    </location>
</feature>
<reference evidence="3 4" key="2">
    <citation type="submission" date="2019-09" db="EMBL/GenBank/DDBJ databases">
        <authorList>
            <person name="Jin C."/>
        </authorList>
    </citation>
    <scope>NUCLEOTIDE SEQUENCE [LARGE SCALE GENOMIC DNA]</scope>
    <source>
        <strain evidence="3 4">BN140002</strain>
    </source>
</reference>
<dbReference type="NCBIfam" id="TIGR02302">
    <property type="entry name" value="aProt_lowcomp"/>
    <property type="match status" value="1"/>
</dbReference>
<organism evidence="3 4">
    <name type="scientific">Salinarimonas soli</name>
    <dbReference type="NCBI Taxonomy" id="1638099"/>
    <lineage>
        <taxon>Bacteria</taxon>
        <taxon>Pseudomonadati</taxon>
        <taxon>Pseudomonadota</taxon>
        <taxon>Alphaproteobacteria</taxon>
        <taxon>Hyphomicrobiales</taxon>
        <taxon>Salinarimonadaceae</taxon>
        <taxon>Salinarimonas</taxon>
    </lineage>
</organism>
<evidence type="ECO:0000313" key="4">
    <source>
        <dbReference type="Proteomes" id="UP000323142"/>
    </source>
</evidence>
<evidence type="ECO:0000256" key="2">
    <source>
        <dbReference type="SAM" id="Phobius"/>
    </source>
</evidence>
<feature type="region of interest" description="Disordered" evidence="1">
    <location>
        <begin position="727"/>
        <end position="841"/>
    </location>
</feature>
<name>A0A5B2V843_9HYPH</name>
<dbReference type="Proteomes" id="UP000323142">
    <property type="component" value="Unassembled WGS sequence"/>
</dbReference>
<gene>
    <name evidence="3" type="ORF">F0L46_23945</name>
</gene>
<protein>
    <submittedName>
        <fullName evidence="3">TIGR02302 family protein</fullName>
    </submittedName>
</protein>
<dbReference type="AlphaFoldDB" id="A0A5B2V843"/>
<feature type="compositionally biased region" description="Basic and acidic residues" evidence="1">
    <location>
        <begin position="811"/>
        <end position="830"/>
    </location>
</feature>
<feature type="region of interest" description="Disordered" evidence="1">
    <location>
        <begin position="646"/>
        <end position="712"/>
    </location>
</feature>
<keyword evidence="2" id="KW-1133">Transmembrane helix</keyword>
<feature type="compositionally biased region" description="Low complexity" evidence="1">
    <location>
        <begin position="771"/>
        <end position="810"/>
    </location>
</feature>
<comment type="caution">
    <text evidence="3">The sequence shown here is derived from an EMBL/GenBank/DDBJ whole genome shotgun (WGS) entry which is preliminary data.</text>
</comment>
<dbReference type="RefSeq" id="WP_149822136.1">
    <property type="nucleotide sequence ID" value="NZ_VUOA01000048.1"/>
</dbReference>
<feature type="region of interest" description="Disordered" evidence="1">
    <location>
        <begin position="548"/>
        <end position="569"/>
    </location>
</feature>
<evidence type="ECO:0000313" key="3">
    <source>
        <dbReference type="EMBL" id="KAA2234367.1"/>
    </source>
</evidence>